<keyword evidence="2" id="KW-1003">Cell membrane</keyword>
<keyword evidence="5" id="KW-0297">G-protein coupled receptor</keyword>
<evidence type="ECO:0000313" key="13">
    <source>
        <dbReference type="RefSeq" id="XP_055867603.1"/>
    </source>
</evidence>
<dbReference type="GeneID" id="106052803"/>
<protein>
    <submittedName>
        <fullName evidence="13">Uncharacterized protein LOC106052803 isoform X1</fullName>
    </submittedName>
</protein>
<name>A0A9W2YY07_BIOGL</name>
<evidence type="ECO:0000256" key="1">
    <source>
        <dbReference type="ARBA" id="ARBA00004651"/>
    </source>
</evidence>
<dbReference type="SUPFAM" id="SSF81321">
    <property type="entry name" value="Family A G protein-coupled receptor-like"/>
    <property type="match status" value="1"/>
</dbReference>
<feature type="compositionally biased region" description="Basic and acidic residues" evidence="9">
    <location>
        <begin position="343"/>
        <end position="355"/>
    </location>
</feature>
<evidence type="ECO:0000313" key="12">
    <source>
        <dbReference type="Proteomes" id="UP001165740"/>
    </source>
</evidence>
<keyword evidence="12" id="KW-1185">Reference proteome</keyword>
<evidence type="ECO:0000256" key="9">
    <source>
        <dbReference type="SAM" id="MobiDB-lite"/>
    </source>
</evidence>
<feature type="transmembrane region" description="Helical" evidence="10">
    <location>
        <begin position="37"/>
        <end position="60"/>
    </location>
</feature>
<feature type="compositionally biased region" description="Low complexity" evidence="9">
    <location>
        <begin position="414"/>
        <end position="423"/>
    </location>
</feature>
<keyword evidence="4 10" id="KW-1133">Transmembrane helix</keyword>
<dbReference type="Gene3D" id="1.20.1070.10">
    <property type="entry name" value="Rhodopsin 7-helix transmembrane proteins"/>
    <property type="match status" value="1"/>
</dbReference>
<feature type="compositionally biased region" description="Basic and acidic residues" evidence="9">
    <location>
        <begin position="484"/>
        <end position="494"/>
    </location>
</feature>
<sequence>MVPRSLNLVQTMNSINDTFAEDENSQLLYIANVNTKLLQAFSIILPLIGMPGNTIAVYILHRMAGKDSVSAVFIKSLCVFNMIGLIVGLPRSIAKGVYENNFIYSYAKYCTFSQWVVCSLMSVTTWHIVLINGCRLITFFPSFKCANSYVGPHATIVLVCIACAGSELVVILLGLSYFYPAYSDPGCYLSRASLWAYIHFLIYAALPFLALASFNCILYYITWKRETLHSAGPEATAKRDLYLVIVLSSAHFMMTMFPTSFFYILPSSYFDFESAKGKSQSMLVYNVSVVLLYSGNCTNYVFYTCLGKRFRKELLRLVAPLCPKLCPKGYLEKALAVSENDPDSEHFSEKSEESRKKSRQSSMAKAIDVEDMNWRYDGSYRYTSSKSALTVGEFYSNLQPGRPGRLKSNDQRSSRVSGGSDSDGSSKNEWIGHRSTSVDITDGRKNFLEESSNKILPGSKSSTPSDRSNRSSIPKTGPQTSDPTKPKDPHKTESLKTNVSVKSNGSRK</sequence>
<evidence type="ECO:0000256" key="6">
    <source>
        <dbReference type="ARBA" id="ARBA00023136"/>
    </source>
</evidence>
<evidence type="ECO:0000256" key="8">
    <source>
        <dbReference type="ARBA" id="ARBA00023224"/>
    </source>
</evidence>
<feature type="region of interest" description="Disordered" evidence="9">
    <location>
        <begin position="396"/>
        <end position="508"/>
    </location>
</feature>
<dbReference type="AlphaFoldDB" id="A0A9W2YY07"/>
<feature type="transmembrane region" description="Helical" evidence="10">
    <location>
        <begin position="113"/>
        <end position="134"/>
    </location>
</feature>
<dbReference type="PANTHER" id="PTHR24229:SF40">
    <property type="entry name" value="ALLATOSTATIN C RECEPTOR 1-RELATED"/>
    <property type="match status" value="1"/>
</dbReference>
<evidence type="ECO:0000256" key="5">
    <source>
        <dbReference type="ARBA" id="ARBA00023040"/>
    </source>
</evidence>
<feature type="transmembrane region" description="Helical" evidence="10">
    <location>
        <begin position="155"/>
        <end position="179"/>
    </location>
</feature>
<evidence type="ECO:0000259" key="11">
    <source>
        <dbReference type="PROSITE" id="PS50262"/>
    </source>
</evidence>
<feature type="compositionally biased region" description="Polar residues" evidence="9">
    <location>
        <begin position="495"/>
        <end position="508"/>
    </location>
</feature>
<evidence type="ECO:0000256" key="3">
    <source>
        <dbReference type="ARBA" id="ARBA00022692"/>
    </source>
</evidence>
<feature type="transmembrane region" description="Helical" evidence="10">
    <location>
        <begin position="194"/>
        <end position="221"/>
    </location>
</feature>
<keyword evidence="7" id="KW-0675">Receptor</keyword>
<feature type="transmembrane region" description="Helical" evidence="10">
    <location>
        <begin position="284"/>
        <end position="306"/>
    </location>
</feature>
<feature type="transmembrane region" description="Helical" evidence="10">
    <location>
        <begin position="241"/>
        <end position="264"/>
    </location>
</feature>
<dbReference type="GO" id="GO:0043005">
    <property type="term" value="C:neuron projection"/>
    <property type="evidence" value="ECO:0007669"/>
    <property type="project" value="TreeGrafter"/>
</dbReference>
<proteinExistence type="predicted"/>
<evidence type="ECO:0000256" key="2">
    <source>
        <dbReference type="ARBA" id="ARBA00022475"/>
    </source>
</evidence>
<gene>
    <name evidence="13" type="primary">LOC106052803</name>
</gene>
<keyword evidence="8" id="KW-0807">Transducer</keyword>
<evidence type="ECO:0000256" key="7">
    <source>
        <dbReference type="ARBA" id="ARBA00023170"/>
    </source>
</evidence>
<feature type="compositionally biased region" description="Polar residues" evidence="9">
    <location>
        <begin position="473"/>
        <end position="483"/>
    </location>
</feature>
<dbReference type="OrthoDB" id="10298821at2759"/>
<dbReference type="Proteomes" id="UP001165740">
    <property type="component" value="Chromosome 14"/>
</dbReference>
<keyword evidence="6 10" id="KW-0472">Membrane</keyword>
<dbReference type="PANTHER" id="PTHR24229">
    <property type="entry name" value="NEUROPEPTIDES RECEPTOR"/>
    <property type="match status" value="1"/>
</dbReference>
<comment type="subcellular location">
    <subcellularLocation>
        <location evidence="1">Cell membrane</location>
        <topology evidence="1">Multi-pass membrane protein</topology>
    </subcellularLocation>
</comment>
<dbReference type="PROSITE" id="PS50262">
    <property type="entry name" value="G_PROTEIN_RECEP_F1_2"/>
    <property type="match status" value="1"/>
</dbReference>
<feature type="compositionally biased region" description="Basic and acidic residues" evidence="9">
    <location>
        <begin position="441"/>
        <end position="452"/>
    </location>
</feature>
<feature type="domain" description="G-protein coupled receptors family 1 profile" evidence="11">
    <location>
        <begin position="52"/>
        <end position="303"/>
    </location>
</feature>
<evidence type="ECO:0000256" key="10">
    <source>
        <dbReference type="SAM" id="Phobius"/>
    </source>
</evidence>
<dbReference type="GO" id="GO:0007218">
    <property type="term" value="P:neuropeptide signaling pathway"/>
    <property type="evidence" value="ECO:0007669"/>
    <property type="project" value="TreeGrafter"/>
</dbReference>
<reference evidence="13" key="1">
    <citation type="submission" date="2025-08" db="UniProtKB">
        <authorList>
            <consortium name="RefSeq"/>
        </authorList>
    </citation>
    <scope>IDENTIFICATION</scope>
</reference>
<accession>A0A9W2YY07</accession>
<feature type="region of interest" description="Disordered" evidence="9">
    <location>
        <begin position="341"/>
        <end position="364"/>
    </location>
</feature>
<evidence type="ECO:0000256" key="4">
    <source>
        <dbReference type="ARBA" id="ARBA00022989"/>
    </source>
</evidence>
<dbReference type="GO" id="GO:0004930">
    <property type="term" value="F:G protein-coupled receptor activity"/>
    <property type="evidence" value="ECO:0007669"/>
    <property type="project" value="UniProtKB-KW"/>
</dbReference>
<dbReference type="GO" id="GO:0042923">
    <property type="term" value="F:neuropeptide binding"/>
    <property type="evidence" value="ECO:0007669"/>
    <property type="project" value="TreeGrafter"/>
</dbReference>
<organism evidence="12 13">
    <name type="scientific">Biomphalaria glabrata</name>
    <name type="common">Bloodfluke planorb</name>
    <name type="synonym">Freshwater snail</name>
    <dbReference type="NCBI Taxonomy" id="6526"/>
    <lineage>
        <taxon>Eukaryota</taxon>
        <taxon>Metazoa</taxon>
        <taxon>Spiralia</taxon>
        <taxon>Lophotrochozoa</taxon>
        <taxon>Mollusca</taxon>
        <taxon>Gastropoda</taxon>
        <taxon>Heterobranchia</taxon>
        <taxon>Euthyneura</taxon>
        <taxon>Panpulmonata</taxon>
        <taxon>Hygrophila</taxon>
        <taxon>Lymnaeoidea</taxon>
        <taxon>Planorbidae</taxon>
        <taxon>Biomphalaria</taxon>
    </lineage>
</organism>
<keyword evidence="3 10" id="KW-0812">Transmembrane</keyword>
<dbReference type="InterPro" id="IPR017452">
    <property type="entry name" value="GPCR_Rhodpsn_7TM"/>
</dbReference>
<dbReference type="RefSeq" id="XP_055867603.1">
    <property type="nucleotide sequence ID" value="XM_056011628.1"/>
</dbReference>
<dbReference type="GO" id="GO:0005886">
    <property type="term" value="C:plasma membrane"/>
    <property type="evidence" value="ECO:0007669"/>
    <property type="project" value="UniProtKB-SubCell"/>
</dbReference>
<feature type="compositionally biased region" description="Low complexity" evidence="9">
    <location>
        <begin position="459"/>
        <end position="472"/>
    </location>
</feature>
<feature type="transmembrane region" description="Helical" evidence="10">
    <location>
        <begin position="72"/>
        <end position="93"/>
    </location>
</feature>